<proteinExistence type="predicted"/>
<dbReference type="VEuPathDB" id="PlasmoDB:PVPAM_090053500"/>
<dbReference type="Proteomes" id="UP000779233">
    <property type="component" value="Unassembled WGS sequence"/>
</dbReference>
<dbReference type="Proteomes" id="UP000220605">
    <property type="component" value="Chromosome 9"/>
</dbReference>
<dbReference type="EMBL" id="CAJZCX010000007">
    <property type="protein sequence ID" value="CAG9477293.1"/>
    <property type="molecule type" value="Genomic_DNA"/>
</dbReference>
<keyword evidence="1" id="KW-0812">Transmembrane</keyword>
<dbReference type="EMBL" id="LT635620">
    <property type="protein sequence ID" value="VUZ96168.1"/>
    <property type="molecule type" value="Genomic_DNA"/>
</dbReference>
<protein>
    <submittedName>
        <fullName evidence="2">(malaria parasite P. vivax) hypothetical protein</fullName>
    </submittedName>
</protein>
<accession>A0A564ZVJ1</accession>
<evidence type="ECO:0000256" key="1">
    <source>
        <dbReference type="SAM" id="Phobius"/>
    </source>
</evidence>
<organism evidence="3 4">
    <name type="scientific">Plasmodium vivax</name>
    <name type="common">malaria parasite P. vivax</name>
    <dbReference type="NCBI Taxonomy" id="5855"/>
    <lineage>
        <taxon>Eukaryota</taxon>
        <taxon>Sar</taxon>
        <taxon>Alveolata</taxon>
        <taxon>Apicomplexa</taxon>
        <taxon>Aconoidasida</taxon>
        <taxon>Haemosporida</taxon>
        <taxon>Plasmodiidae</taxon>
        <taxon>Plasmodium</taxon>
        <taxon>Plasmodium (Plasmodium)</taxon>
    </lineage>
</organism>
<dbReference type="VEuPathDB" id="PlasmoDB:PVP01_0949300"/>
<reference evidence="3" key="2">
    <citation type="submission" date="2019-07" db="EMBL/GenBank/DDBJ databases">
        <authorList>
            <consortium name="Pathogen Informatics"/>
        </authorList>
    </citation>
    <scope>NUCLEOTIDE SEQUENCE</scope>
</reference>
<sequence length="202" mass="23133">MAVNGTKNVLLQPEDLKLLGEGVSKSLSRNESNTLNYMNEPVGFAVYITNFIKIMYQRSYETLIENNKVLQQIKCVLFTRDATCEHTVSIIRYIFIVSIIVIGALLSLSIIIASLGKKNFYSSGRSNYFTVYRYIDDIKSTEINMLKNEMSDDGESEIQEKELQEQETKTQNRQVLRTTLPYIKRINSSDSSILIGYNPFIQ</sequence>
<gene>
    <name evidence="3" type="ORF">PVP01_0949300</name>
    <name evidence="2" type="ORF">PVW1_090053800</name>
</gene>
<keyword evidence="1" id="KW-0472">Membrane</keyword>
<evidence type="ECO:0000313" key="3">
    <source>
        <dbReference type="EMBL" id="VUZ96168.1"/>
    </source>
</evidence>
<keyword evidence="1" id="KW-1133">Transmembrane helix</keyword>
<dbReference type="VEuPathDB" id="PlasmoDB:PVW1_090053800"/>
<dbReference type="AlphaFoldDB" id="A0A564ZVJ1"/>
<evidence type="ECO:0000313" key="2">
    <source>
        <dbReference type="EMBL" id="CAG9477293.1"/>
    </source>
</evidence>
<feature type="transmembrane region" description="Helical" evidence="1">
    <location>
        <begin position="93"/>
        <end position="115"/>
    </location>
</feature>
<evidence type="ECO:0000313" key="4">
    <source>
        <dbReference type="Proteomes" id="UP000220605"/>
    </source>
</evidence>
<dbReference type="OrthoDB" id="10359496at2759"/>
<reference evidence="4" key="1">
    <citation type="submission" date="2016-07" db="EMBL/GenBank/DDBJ databases">
        <authorList>
            <consortium name="Pathogen Informatics"/>
        </authorList>
    </citation>
    <scope>NUCLEOTIDE SEQUENCE [LARGE SCALE GENOMIC DNA]</scope>
    <source>
        <strain evidence="2">PvW1</strain>
    </source>
</reference>
<name>A0A564ZVJ1_PLAVI</name>